<proteinExistence type="predicted"/>
<sequence>MELMGNSSKAPAKWDWKKAVIAKPPIRRWHEGVGHVSAGVGEMSGGSYWKRNEEEEAIHVVVGNKRRYWMERIEFLHLHCIARTICQQPNHVASFILYRCLNHLKLQLIASNRALTSIEPSPQVIVATMCCPIASMNSLMSKSSRRAAIVLAMKTEKGDWRFFCWRIRRMLAMVVGTGVVGDEKDIAMVAGEGEVAVVMGE</sequence>
<gene>
    <name evidence="1" type="ORF">PIB30_050572</name>
</gene>
<organism evidence="1 2">
    <name type="scientific">Stylosanthes scabra</name>
    <dbReference type="NCBI Taxonomy" id="79078"/>
    <lineage>
        <taxon>Eukaryota</taxon>
        <taxon>Viridiplantae</taxon>
        <taxon>Streptophyta</taxon>
        <taxon>Embryophyta</taxon>
        <taxon>Tracheophyta</taxon>
        <taxon>Spermatophyta</taxon>
        <taxon>Magnoliopsida</taxon>
        <taxon>eudicotyledons</taxon>
        <taxon>Gunneridae</taxon>
        <taxon>Pentapetalae</taxon>
        <taxon>rosids</taxon>
        <taxon>fabids</taxon>
        <taxon>Fabales</taxon>
        <taxon>Fabaceae</taxon>
        <taxon>Papilionoideae</taxon>
        <taxon>50 kb inversion clade</taxon>
        <taxon>dalbergioids sensu lato</taxon>
        <taxon>Dalbergieae</taxon>
        <taxon>Pterocarpus clade</taxon>
        <taxon>Stylosanthes</taxon>
    </lineage>
</organism>
<comment type="caution">
    <text evidence="1">The sequence shown here is derived from an EMBL/GenBank/DDBJ whole genome shotgun (WGS) entry which is preliminary data.</text>
</comment>
<accession>A0ABU6SIS3</accession>
<evidence type="ECO:0000313" key="2">
    <source>
        <dbReference type="Proteomes" id="UP001341840"/>
    </source>
</evidence>
<keyword evidence="2" id="KW-1185">Reference proteome</keyword>
<reference evidence="1 2" key="1">
    <citation type="journal article" date="2023" name="Plants (Basel)">
        <title>Bridging the Gap: Combining Genomics and Transcriptomics Approaches to Understand Stylosanthes scabra, an Orphan Legume from the Brazilian Caatinga.</title>
        <authorList>
            <person name="Ferreira-Neto J.R.C."/>
            <person name="da Silva M.D."/>
            <person name="Binneck E."/>
            <person name="de Melo N.F."/>
            <person name="da Silva R.H."/>
            <person name="de Melo A.L.T.M."/>
            <person name="Pandolfi V."/>
            <person name="Bustamante F.O."/>
            <person name="Brasileiro-Vidal A.C."/>
            <person name="Benko-Iseppon A.M."/>
        </authorList>
    </citation>
    <scope>NUCLEOTIDE SEQUENCE [LARGE SCALE GENOMIC DNA]</scope>
    <source>
        <tissue evidence="1">Leaves</tissue>
    </source>
</reference>
<protein>
    <submittedName>
        <fullName evidence="1">Uncharacterized protein</fullName>
    </submittedName>
</protein>
<dbReference type="Proteomes" id="UP001341840">
    <property type="component" value="Unassembled WGS sequence"/>
</dbReference>
<dbReference type="EMBL" id="JASCZI010060764">
    <property type="protein sequence ID" value="MED6135853.1"/>
    <property type="molecule type" value="Genomic_DNA"/>
</dbReference>
<evidence type="ECO:0000313" key="1">
    <source>
        <dbReference type="EMBL" id="MED6135853.1"/>
    </source>
</evidence>
<name>A0ABU6SIS3_9FABA</name>